<dbReference type="FunFam" id="2.90.10.10:FF:000013">
    <property type="entry name" value="G-type lectin S-receptor-like serine/threonine-protein kinase LECRK1"/>
    <property type="match status" value="1"/>
</dbReference>
<dbReference type="AlphaFoldDB" id="A0AA88VIY1"/>
<feature type="non-terminal residue" evidence="5">
    <location>
        <position position="175"/>
    </location>
</feature>
<dbReference type="SUPFAM" id="SSF51110">
    <property type="entry name" value="alpha-D-mannose-specific plant lectins"/>
    <property type="match status" value="1"/>
</dbReference>
<proteinExistence type="predicted"/>
<dbReference type="EMBL" id="JAVXUP010001911">
    <property type="protein sequence ID" value="KAK3007070.1"/>
    <property type="molecule type" value="Genomic_DNA"/>
</dbReference>
<dbReference type="Proteomes" id="UP001188597">
    <property type="component" value="Unassembled WGS sequence"/>
</dbReference>
<accession>A0AA88VIY1</accession>
<evidence type="ECO:0000259" key="4">
    <source>
        <dbReference type="PROSITE" id="PS50927"/>
    </source>
</evidence>
<comment type="caution">
    <text evidence="5">The sequence shown here is derived from an EMBL/GenBank/DDBJ whole genome shotgun (WGS) entry which is preliminary data.</text>
</comment>
<name>A0AA88VIY1_9ASTE</name>
<evidence type="ECO:0000256" key="3">
    <source>
        <dbReference type="SAM" id="SignalP"/>
    </source>
</evidence>
<evidence type="ECO:0000313" key="6">
    <source>
        <dbReference type="Proteomes" id="UP001188597"/>
    </source>
</evidence>
<evidence type="ECO:0000256" key="1">
    <source>
        <dbReference type="ARBA" id="ARBA00022729"/>
    </source>
</evidence>
<gene>
    <name evidence="5" type="ORF">RJ639_017821</name>
</gene>
<keyword evidence="2" id="KW-0325">Glycoprotein</keyword>
<reference evidence="5" key="1">
    <citation type="submission" date="2022-12" db="EMBL/GenBank/DDBJ databases">
        <title>Draft genome assemblies for two species of Escallonia (Escalloniales).</title>
        <authorList>
            <person name="Chanderbali A."/>
            <person name="Dervinis C."/>
            <person name="Anghel I."/>
            <person name="Soltis D."/>
            <person name="Soltis P."/>
            <person name="Zapata F."/>
        </authorList>
    </citation>
    <scope>NUCLEOTIDE SEQUENCE</scope>
    <source>
        <strain evidence="5">UCBG64.0493</strain>
        <tissue evidence="5">Leaf</tissue>
    </source>
</reference>
<feature type="signal peptide" evidence="3">
    <location>
        <begin position="1"/>
        <end position="19"/>
    </location>
</feature>
<feature type="chain" id="PRO_5041651468" description="Bulb-type lectin domain-containing protein" evidence="3">
    <location>
        <begin position="20"/>
        <end position="175"/>
    </location>
</feature>
<keyword evidence="1 3" id="KW-0732">Signal</keyword>
<dbReference type="PANTHER" id="PTHR47976:SF15">
    <property type="entry name" value="G-TYPE LECTIN S-RECEPTOR-LIKE SERINE_THREONINE-PROTEIN KINASE RLK1"/>
    <property type="match status" value="1"/>
</dbReference>
<evidence type="ECO:0000256" key="2">
    <source>
        <dbReference type="ARBA" id="ARBA00023180"/>
    </source>
</evidence>
<sequence>MPSFLLNLLFLIILVPCSAVAQTNGTIFVNASLTASDNATPWLSPWRNFAFGFQQLGKSDLYLLSIWYHQIPEKTIIWYANDDKPAPGGSKIELTADRGLVLTDPQDNETPISDPIVGSVFCGTMMDTGNFVVANPNSESLWESYNNATDTILPSQTLGVGRVLSSRLRDTNFSR</sequence>
<dbReference type="PANTHER" id="PTHR47976">
    <property type="entry name" value="G-TYPE LECTIN S-RECEPTOR-LIKE SERINE/THREONINE-PROTEIN KINASE SD2-5"/>
    <property type="match status" value="1"/>
</dbReference>
<organism evidence="5 6">
    <name type="scientific">Escallonia herrerae</name>
    <dbReference type="NCBI Taxonomy" id="1293975"/>
    <lineage>
        <taxon>Eukaryota</taxon>
        <taxon>Viridiplantae</taxon>
        <taxon>Streptophyta</taxon>
        <taxon>Embryophyta</taxon>
        <taxon>Tracheophyta</taxon>
        <taxon>Spermatophyta</taxon>
        <taxon>Magnoliopsida</taxon>
        <taxon>eudicotyledons</taxon>
        <taxon>Gunneridae</taxon>
        <taxon>Pentapetalae</taxon>
        <taxon>asterids</taxon>
        <taxon>campanulids</taxon>
        <taxon>Escalloniales</taxon>
        <taxon>Escalloniaceae</taxon>
        <taxon>Escallonia</taxon>
    </lineage>
</organism>
<keyword evidence="6" id="KW-1185">Reference proteome</keyword>
<dbReference type="SMART" id="SM00108">
    <property type="entry name" value="B_lectin"/>
    <property type="match status" value="1"/>
</dbReference>
<protein>
    <recommendedName>
        <fullName evidence="4">Bulb-type lectin domain-containing protein</fullName>
    </recommendedName>
</protein>
<feature type="domain" description="Bulb-type lectin" evidence="4">
    <location>
        <begin position="18"/>
        <end position="146"/>
    </location>
</feature>
<dbReference type="InterPro" id="IPR036426">
    <property type="entry name" value="Bulb-type_lectin_dom_sf"/>
</dbReference>
<dbReference type="PROSITE" id="PS50927">
    <property type="entry name" value="BULB_LECTIN"/>
    <property type="match status" value="1"/>
</dbReference>
<dbReference type="Gene3D" id="2.90.10.10">
    <property type="entry name" value="Bulb-type lectin domain"/>
    <property type="match status" value="1"/>
</dbReference>
<dbReference type="InterPro" id="IPR051343">
    <property type="entry name" value="G-type_lectin_kinases/EP1-like"/>
</dbReference>
<dbReference type="InterPro" id="IPR001480">
    <property type="entry name" value="Bulb-type_lectin_dom"/>
</dbReference>
<dbReference type="Pfam" id="PF01453">
    <property type="entry name" value="B_lectin"/>
    <property type="match status" value="1"/>
</dbReference>
<evidence type="ECO:0000313" key="5">
    <source>
        <dbReference type="EMBL" id="KAK3007070.1"/>
    </source>
</evidence>